<keyword evidence="3 9" id="KW-0813">Transport</keyword>
<evidence type="ECO:0000256" key="4">
    <source>
        <dbReference type="ARBA" id="ARBA00022692"/>
    </source>
</evidence>
<protein>
    <recommendedName>
        <fullName evidence="9">Transporter</fullName>
    </recommendedName>
</protein>
<evidence type="ECO:0000256" key="2">
    <source>
        <dbReference type="ARBA" id="ARBA00006459"/>
    </source>
</evidence>
<feature type="transmembrane region" description="Helical" evidence="10">
    <location>
        <begin position="122"/>
        <end position="153"/>
    </location>
</feature>
<feature type="binding site" evidence="8">
    <location>
        <position position="290"/>
    </location>
    <ligand>
        <name>Na(+)</name>
        <dbReference type="ChEBI" id="CHEBI:29101"/>
        <label>1</label>
    </ligand>
</feature>
<feature type="transmembrane region" description="Helical" evidence="10">
    <location>
        <begin position="558"/>
        <end position="583"/>
    </location>
</feature>
<dbReference type="GO" id="GO:0015179">
    <property type="term" value="F:L-amino acid transmembrane transporter activity"/>
    <property type="evidence" value="ECO:0007669"/>
    <property type="project" value="TreeGrafter"/>
</dbReference>
<feature type="binding site" evidence="8">
    <location>
        <position position="61"/>
    </location>
    <ligand>
        <name>Na(+)</name>
        <dbReference type="ChEBI" id="CHEBI:29101"/>
        <label>1</label>
    </ligand>
</feature>
<dbReference type="Proteomes" id="UP000440578">
    <property type="component" value="Unassembled WGS sequence"/>
</dbReference>
<feature type="binding site" evidence="8">
    <location>
        <position position="411"/>
    </location>
    <ligand>
        <name>Na(+)</name>
        <dbReference type="ChEBI" id="CHEBI:29101"/>
        <label>1</label>
    </ligand>
</feature>
<dbReference type="Pfam" id="PF00209">
    <property type="entry name" value="SNF"/>
    <property type="match status" value="1"/>
</dbReference>
<keyword evidence="8" id="KW-0915">Sodium</keyword>
<dbReference type="GO" id="GO:0046872">
    <property type="term" value="F:metal ion binding"/>
    <property type="evidence" value="ECO:0007669"/>
    <property type="project" value="UniProtKB-KW"/>
</dbReference>
<feature type="transmembrane region" description="Helical" evidence="10">
    <location>
        <begin position="51"/>
        <end position="70"/>
    </location>
</feature>
<dbReference type="PANTHER" id="PTHR11616">
    <property type="entry name" value="SODIUM/CHLORIDE DEPENDENT TRANSPORTER"/>
    <property type="match status" value="1"/>
</dbReference>
<feature type="transmembrane region" description="Helical" evidence="10">
    <location>
        <begin position="234"/>
        <end position="254"/>
    </location>
</feature>
<dbReference type="PRINTS" id="PR00176">
    <property type="entry name" value="NANEUSMPORT"/>
</dbReference>
<feature type="binding site" evidence="8">
    <location>
        <position position="62"/>
    </location>
    <ligand>
        <name>Na(+)</name>
        <dbReference type="ChEBI" id="CHEBI:29101"/>
        <label>1</label>
    </ligand>
</feature>
<feature type="transmembrane region" description="Helical" evidence="10">
    <location>
        <begin position="512"/>
        <end position="538"/>
    </location>
</feature>
<dbReference type="NCBIfam" id="NF037979">
    <property type="entry name" value="Na_transp"/>
    <property type="match status" value="1"/>
</dbReference>
<evidence type="ECO:0000313" key="12">
    <source>
        <dbReference type="Proteomes" id="UP000440578"/>
    </source>
</evidence>
<feature type="binding site" evidence="8">
    <location>
        <position position="415"/>
    </location>
    <ligand>
        <name>Na(+)</name>
        <dbReference type="ChEBI" id="CHEBI:29101"/>
        <label>1</label>
    </ligand>
</feature>
<dbReference type="EMBL" id="VIIS01000910">
    <property type="protein sequence ID" value="KAF0303871.1"/>
    <property type="molecule type" value="Genomic_DNA"/>
</dbReference>
<dbReference type="GO" id="GO:0005886">
    <property type="term" value="C:plasma membrane"/>
    <property type="evidence" value="ECO:0007669"/>
    <property type="project" value="TreeGrafter"/>
</dbReference>
<comment type="caution">
    <text evidence="11">The sequence shown here is derived from an EMBL/GenBank/DDBJ whole genome shotgun (WGS) entry which is preliminary data.</text>
</comment>
<keyword evidence="6 10" id="KW-1133">Transmembrane helix</keyword>
<evidence type="ECO:0000256" key="8">
    <source>
        <dbReference type="PIRSR" id="PIRSR600175-1"/>
    </source>
</evidence>
<sequence length="664" mass="73445">MMRPAESSSSLGSDASGVGNAEFDPIQVTDAGGTTGQVTVQKERASWDNKIQFMLSVIGYAVGLGNVWRFPYLCQQNGGGAFLIPYFIMLVIEGVPLFYMELAIGQRLRKGSLGVWNSIHPLIGGIGLSSTVVSFTVGLYYNVIICWCFYYLFNSFTATLPWSSCPNDGPNGTINMECAQSSETAFFWYRHTLDVSPSIEEPEGIKWWMALCLLLSWIVVYGCIRKGIKSSGKVVYFTATFPYLILTIFFFRAVTLEGAGSGLKHMLTPKLDRLKDPTVWMDAATQIFYSLGLGFGSLIAYASYNPPKNNCRKDALIVSITNCSTSVFASIVVFSVLGFKAVLNHEKCIHLHELAHNLSEVIPEHNCSLENQLNQAAEGTGLAFIVFTQAIVELPGGPFWAICFFLMLISLGLGSQFGTMEGVITTVFDMKIFRRFSKSILSGGICVTCFLVGLIFTTGAGEYWLKLFDSFAGTVGLVMIALMEMLAVCYVYGYKKFALDIEDMTGERPGWYWCICWNFISPVVMFIILVASLVFRFMNPPTYLAWDRHSGETVSREYPTFALIVAGMLAIAGILPPFVVFLVRKCQGKLLTTDDEVSEAELRRVGTASSTLPMIARETKMNCDNDLEPIEESGYSNLNTVTSVSQLELSLPLRAKFHFELADD</sequence>
<dbReference type="OrthoDB" id="6581954at2759"/>
<keyword evidence="5 9" id="KW-0769">Symport</keyword>
<dbReference type="PROSITE" id="PS50267">
    <property type="entry name" value="NA_NEUROTRAN_SYMP_3"/>
    <property type="match status" value="1"/>
</dbReference>
<dbReference type="GO" id="GO:0015187">
    <property type="term" value="F:glycine transmembrane transporter activity"/>
    <property type="evidence" value="ECO:0007669"/>
    <property type="project" value="TreeGrafter"/>
</dbReference>
<name>A0A6A4WJP4_AMPAM</name>
<dbReference type="GO" id="GO:0005283">
    <property type="term" value="F:amino acid:sodium symporter activity"/>
    <property type="evidence" value="ECO:0007669"/>
    <property type="project" value="TreeGrafter"/>
</dbReference>
<reference evidence="11 12" key="1">
    <citation type="submission" date="2019-07" db="EMBL/GenBank/DDBJ databases">
        <title>Draft genome assembly of a fouling barnacle, Amphibalanus amphitrite (Darwin, 1854): The first reference genome for Thecostraca.</title>
        <authorList>
            <person name="Kim W."/>
        </authorList>
    </citation>
    <scope>NUCLEOTIDE SEQUENCE [LARGE SCALE GENOMIC DNA]</scope>
    <source>
        <strain evidence="11">SNU_AA5</strain>
        <tissue evidence="11">Soma without cirri and trophi</tissue>
    </source>
</reference>
<accession>A0A6A4WJP4</accession>
<evidence type="ECO:0000256" key="5">
    <source>
        <dbReference type="ARBA" id="ARBA00022847"/>
    </source>
</evidence>
<dbReference type="PANTHER" id="PTHR11616:SF236">
    <property type="entry name" value="TRANSPORTER"/>
    <property type="match status" value="1"/>
</dbReference>
<feature type="transmembrane region" description="Helical" evidence="10">
    <location>
        <begin position="82"/>
        <end position="102"/>
    </location>
</feature>
<evidence type="ECO:0000256" key="1">
    <source>
        <dbReference type="ARBA" id="ARBA00004141"/>
    </source>
</evidence>
<organism evidence="11 12">
    <name type="scientific">Amphibalanus amphitrite</name>
    <name type="common">Striped barnacle</name>
    <name type="synonym">Balanus amphitrite</name>
    <dbReference type="NCBI Taxonomy" id="1232801"/>
    <lineage>
        <taxon>Eukaryota</taxon>
        <taxon>Metazoa</taxon>
        <taxon>Ecdysozoa</taxon>
        <taxon>Arthropoda</taxon>
        <taxon>Crustacea</taxon>
        <taxon>Multicrustacea</taxon>
        <taxon>Cirripedia</taxon>
        <taxon>Thoracica</taxon>
        <taxon>Thoracicalcarea</taxon>
        <taxon>Balanomorpha</taxon>
        <taxon>Balanoidea</taxon>
        <taxon>Balanidae</taxon>
        <taxon>Amphibalaninae</taxon>
        <taxon>Amphibalanus</taxon>
    </lineage>
</organism>
<evidence type="ECO:0000256" key="7">
    <source>
        <dbReference type="ARBA" id="ARBA00023136"/>
    </source>
</evidence>
<dbReference type="InterPro" id="IPR000175">
    <property type="entry name" value="Na/ntran_symport"/>
</dbReference>
<evidence type="ECO:0000313" key="11">
    <source>
        <dbReference type="EMBL" id="KAF0303870.1"/>
    </source>
</evidence>
<keyword evidence="8" id="KW-0479">Metal-binding</keyword>
<feature type="transmembrane region" description="Helical" evidence="10">
    <location>
        <begin position="287"/>
        <end position="304"/>
    </location>
</feature>
<dbReference type="GO" id="GO:0089718">
    <property type="term" value="P:amino acid import across plasma membrane"/>
    <property type="evidence" value="ECO:0007669"/>
    <property type="project" value="TreeGrafter"/>
</dbReference>
<dbReference type="SUPFAM" id="SSF161070">
    <property type="entry name" value="SNF-like"/>
    <property type="match status" value="1"/>
</dbReference>
<dbReference type="AlphaFoldDB" id="A0A6A4WJP4"/>
<feature type="transmembrane region" description="Helical" evidence="10">
    <location>
        <begin position="440"/>
        <end position="465"/>
    </location>
</feature>
<proteinExistence type="inferred from homology"/>
<feature type="transmembrane region" description="Helical" evidence="10">
    <location>
        <begin position="316"/>
        <end position="337"/>
    </location>
</feature>
<feature type="transmembrane region" description="Helical" evidence="10">
    <location>
        <begin position="471"/>
        <end position="492"/>
    </location>
</feature>
<dbReference type="InterPro" id="IPR037272">
    <property type="entry name" value="SNS_sf"/>
</dbReference>
<evidence type="ECO:0000256" key="10">
    <source>
        <dbReference type="SAM" id="Phobius"/>
    </source>
</evidence>
<gene>
    <name evidence="11" type="primary">Slc6a18_1</name>
    <name evidence="11" type="ORF">FJT64_024199</name>
</gene>
<keyword evidence="12" id="KW-1185">Reference proteome</keyword>
<evidence type="ECO:0000256" key="6">
    <source>
        <dbReference type="ARBA" id="ARBA00022989"/>
    </source>
</evidence>
<feature type="binding site" evidence="8">
    <location>
        <position position="66"/>
    </location>
    <ligand>
        <name>Na(+)</name>
        <dbReference type="ChEBI" id="CHEBI:29101"/>
        <label>1</label>
    </ligand>
</feature>
<evidence type="ECO:0000256" key="3">
    <source>
        <dbReference type="ARBA" id="ARBA00022448"/>
    </source>
</evidence>
<comment type="similarity">
    <text evidence="2 9">Belongs to the sodium:neurotransmitter symporter (SNF) (TC 2.A.22) family.</text>
</comment>
<comment type="subcellular location">
    <subcellularLocation>
        <location evidence="1">Membrane</location>
        <topology evidence="1">Multi-pass membrane protein</topology>
    </subcellularLocation>
</comment>
<feature type="transmembrane region" description="Helical" evidence="10">
    <location>
        <begin position="205"/>
        <end position="222"/>
    </location>
</feature>
<dbReference type="CDD" id="cd10332">
    <property type="entry name" value="SLC6sbd-B0AT-like"/>
    <property type="match status" value="1"/>
</dbReference>
<evidence type="ECO:0000256" key="9">
    <source>
        <dbReference type="RuleBase" id="RU003732"/>
    </source>
</evidence>
<keyword evidence="7 10" id="KW-0472">Membrane</keyword>
<feature type="binding site" evidence="8">
    <location>
        <position position="59"/>
    </location>
    <ligand>
        <name>Na(+)</name>
        <dbReference type="ChEBI" id="CHEBI:29101"/>
        <label>1</label>
    </ligand>
</feature>
<feature type="transmembrane region" description="Helical" evidence="10">
    <location>
        <begin position="399"/>
        <end position="419"/>
    </location>
</feature>
<dbReference type="PROSITE" id="PS00610">
    <property type="entry name" value="NA_NEUROTRAN_SYMP_1"/>
    <property type="match status" value="1"/>
</dbReference>
<dbReference type="EMBL" id="VIIS01000910">
    <property type="protein sequence ID" value="KAF0303870.1"/>
    <property type="molecule type" value="Genomic_DNA"/>
</dbReference>
<keyword evidence="4 9" id="KW-0812">Transmembrane</keyword>
<feature type="binding site" evidence="8">
    <location>
        <position position="322"/>
    </location>
    <ligand>
        <name>Na(+)</name>
        <dbReference type="ChEBI" id="CHEBI:29101"/>
        <label>1</label>
    </ligand>
</feature>